<dbReference type="InterPro" id="IPR036291">
    <property type="entry name" value="NAD(P)-bd_dom_sf"/>
</dbReference>
<dbReference type="EMBL" id="JAHKKG010000005">
    <property type="protein sequence ID" value="MBU2665479.1"/>
    <property type="molecule type" value="Genomic_DNA"/>
</dbReference>
<evidence type="ECO:0000313" key="4">
    <source>
        <dbReference type="Proteomes" id="UP001519654"/>
    </source>
</evidence>
<evidence type="ECO:0000256" key="1">
    <source>
        <dbReference type="SAM" id="MobiDB-lite"/>
    </source>
</evidence>
<sequence>MHWGRIEGTPWSPPHGIRRAGPWSDCSVHERRIAVVTGTSGRVGTAVATALGAAGWMVRGVDRVAGPRTGVVGDLRDAEARRGVLRGADLLVHAAALHAPHVGRVDDREFRAVNVDVTEALLDEADRVGVGRVVYISSTSVYGSALVPTDRAVWVDEGLEPRPRDIYDETKLAAERLVGSAVMSSVVLRIARCFPEPLPVLATHFLHRAVALEDVAAAVVAVAEPSAPAGTFNIAGPFPFTRADCVELHVDAAGLIAARLPEVASVFRVRNWTLPRTIDRVYDSRAAVEAFGYHPVHGIRELLGLH</sequence>
<proteinExistence type="predicted"/>
<dbReference type="Gene3D" id="3.40.50.720">
    <property type="entry name" value="NAD(P)-binding Rossmann-like Domain"/>
    <property type="match status" value="1"/>
</dbReference>
<feature type="region of interest" description="Disordered" evidence="1">
    <location>
        <begin position="1"/>
        <end position="23"/>
    </location>
</feature>
<name>A0ABS5YRX2_9ACTN</name>
<dbReference type="Pfam" id="PF01370">
    <property type="entry name" value="Epimerase"/>
    <property type="match status" value="1"/>
</dbReference>
<evidence type="ECO:0000259" key="2">
    <source>
        <dbReference type="Pfam" id="PF01370"/>
    </source>
</evidence>
<reference evidence="3 4" key="1">
    <citation type="submission" date="2021-06" db="EMBL/GenBank/DDBJ databases">
        <title>Actinoplanes lichenicola sp. nov., and Actinoplanes ovalisporus sp. nov., isolated from lichen in Thailand.</title>
        <authorList>
            <person name="Saeng-In P."/>
            <person name="Kanchanasin P."/>
            <person name="Yuki M."/>
            <person name="Kudo T."/>
            <person name="Ohkuma M."/>
            <person name="Phongsopitanun W."/>
            <person name="Tanasupawat S."/>
        </authorList>
    </citation>
    <scope>NUCLEOTIDE SEQUENCE [LARGE SCALE GENOMIC DNA]</scope>
    <source>
        <strain evidence="3 4">NBRC 110975</strain>
    </source>
</reference>
<dbReference type="PANTHER" id="PTHR43245:SF54">
    <property type="entry name" value="BLL0593 PROTEIN"/>
    <property type="match status" value="1"/>
</dbReference>
<accession>A0ABS5YRX2</accession>
<dbReference type="Proteomes" id="UP001519654">
    <property type="component" value="Unassembled WGS sequence"/>
</dbReference>
<protein>
    <submittedName>
        <fullName evidence="3">NAD(P)-dependent oxidoreductase</fullName>
    </submittedName>
</protein>
<keyword evidence="4" id="KW-1185">Reference proteome</keyword>
<evidence type="ECO:0000313" key="3">
    <source>
        <dbReference type="EMBL" id="MBU2665479.1"/>
    </source>
</evidence>
<gene>
    <name evidence="3" type="ORF">KOI35_18385</name>
</gene>
<dbReference type="PRINTS" id="PR00081">
    <property type="entry name" value="GDHRDH"/>
</dbReference>
<feature type="domain" description="NAD-dependent epimerase/dehydratase" evidence="2">
    <location>
        <begin position="35"/>
        <end position="185"/>
    </location>
</feature>
<organism evidence="3 4">
    <name type="scientific">Paractinoplanes bogorensis</name>
    <dbReference type="NCBI Taxonomy" id="1610840"/>
    <lineage>
        <taxon>Bacteria</taxon>
        <taxon>Bacillati</taxon>
        <taxon>Actinomycetota</taxon>
        <taxon>Actinomycetes</taxon>
        <taxon>Micromonosporales</taxon>
        <taxon>Micromonosporaceae</taxon>
        <taxon>Paractinoplanes</taxon>
    </lineage>
</organism>
<dbReference type="InterPro" id="IPR002347">
    <property type="entry name" value="SDR_fam"/>
</dbReference>
<dbReference type="PANTHER" id="PTHR43245">
    <property type="entry name" value="BIFUNCTIONAL POLYMYXIN RESISTANCE PROTEIN ARNA"/>
    <property type="match status" value="1"/>
</dbReference>
<comment type="caution">
    <text evidence="3">The sequence shown here is derived from an EMBL/GenBank/DDBJ whole genome shotgun (WGS) entry which is preliminary data.</text>
</comment>
<dbReference type="SUPFAM" id="SSF51735">
    <property type="entry name" value="NAD(P)-binding Rossmann-fold domains"/>
    <property type="match status" value="1"/>
</dbReference>
<dbReference type="InterPro" id="IPR001509">
    <property type="entry name" value="Epimerase_deHydtase"/>
</dbReference>
<dbReference type="InterPro" id="IPR050177">
    <property type="entry name" value="Lipid_A_modif_metabolic_enz"/>
</dbReference>